<keyword evidence="1" id="KW-1133">Transmembrane helix</keyword>
<evidence type="ECO:0000259" key="2">
    <source>
        <dbReference type="Pfam" id="PF14285"/>
    </source>
</evidence>
<dbReference type="EMBL" id="JAHLQI010000001">
    <property type="protein sequence ID" value="MBU5489383.1"/>
    <property type="molecule type" value="Genomic_DNA"/>
</dbReference>
<reference evidence="3 4" key="1">
    <citation type="submission" date="2021-06" db="EMBL/GenBank/DDBJ databases">
        <authorList>
            <person name="Sun Q."/>
            <person name="Li D."/>
        </authorList>
    </citation>
    <scope>NUCLEOTIDE SEQUENCE [LARGE SCALE GENOMIC DNA]</scope>
    <source>
        <strain evidence="3 4">MSJd-7</strain>
    </source>
</reference>
<keyword evidence="1" id="KW-0812">Transmembrane</keyword>
<name>A0ABS6ENX1_9FIRM</name>
<keyword evidence="4" id="KW-1185">Reference proteome</keyword>
<feature type="domain" description="DUF4367" evidence="2">
    <location>
        <begin position="122"/>
        <end position="228"/>
    </location>
</feature>
<sequence>MKLTDDMLREAASEAAQYMDETCTEGAKKQQHTFSPWFEKEMQGLIEQQNRREKRRKVLRYSRNAVAAVLIIAIALPFFNTDVRAAYRDFFQVFTQREDGYTENSVTMRGDNTIDEFSPAQLGWIPDGMKRVNETRDEENGYYHVFYQDSNDMNFGLDQTFVTVESGSVAWYSEDATVSKIELRGTTATLTEDESDNFRSLVWNESGCVIELSGSVSKENLIKIAKNITIPQAKNK</sequence>
<dbReference type="InterPro" id="IPR025377">
    <property type="entry name" value="DUF4367"/>
</dbReference>
<evidence type="ECO:0000256" key="1">
    <source>
        <dbReference type="SAM" id="Phobius"/>
    </source>
</evidence>
<comment type="caution">
    <text evidence="3">The sequence shown here is derived from an EMBL/GenBank/DDBJ whole genome shotgun (WGS) entry which is preliminary data.</text>
</comment>
<dbReference type="Pfam" id="PF14285">
    <property type="entry name" value="DUF4367"/>
    <property type="match status" value="1"/>
</dbReference>
<accession>A0ABS6ENX1</accession>
<protein>
    <submittedName>
        <fullName evidence="3">DUF4367 domain-containing protein</fullName>
    </submittedName>
</protein>
<dbReference type="Proteomes" id="UP000783588">
    <property type="component" value="Unassembled WGS sequence"/>
</dbReference>
<gene>
    <name evidence="3" type="ORF">KQI75_01855</name>
</gene>
<evidence type="ECO:0000313" key="3">
    <source>
        <dbReference type="EMBL" id="MBU5489383.1"/>
    </source>
</evidence>
<feature type="transmembrane region" description="Helical" evidence="1">
    <location>
        <begin position="61"/>
        <end position="79"/>
    </location>
</feature>
<organism evidence="3 4">
    <name type="scientific">Butyricicoccus intestinisimiae</name>
    <dbReference type="NCBI Taxonomy" id="2841509"/>
    <lineage>
        <taxon>Bacteria</taxon>
        <taxon>Bacillati</taxon>
        <taxon>Bacillota</taxon>
        <taxon>Clostridia</taxon>
        <taxon>Eubacteriales</taxon>
        <taxon>Butyricicoccaceae</taxon>
        <taxon>Butyricicoccus</taxon>
    </lineage>
</organism>
<dbReference type="RefSeq" id="WP_216468982.1">
    <property type="nucleotide sequence ID" value="NZ_JAHLQI010000001.1"/>
</dbReference>
<proteinExistence type="predicted"/>
<keyword evidence="1" id="KW-0472">Membrane</keyword>
<evidence type="ECO:0000313" key="4">
    <source>
        <dbReference type="Proteomes" id="UP000783588"/>
    </source>
</evidence>